<organism evidence="2 3">
    <name type="scientific">Trichodelitschia bisporula</name>
    <dbReference type="NCBI Taxonomy" id="703511"/>
    <lineage>
        <taxon>Eukaryota</taxon>
        <taxon>Fungi</taxon>
        <taxon>Dikarya</taxon>
        <taxon>Ascomycota</taxon>
        <taxon>Pezizomycotina</taxon>
        <taxon>Dothideomycetes</taxon>
        <taxon>Dothideomycetes incertae sedis</taxon>
        <taxon>Phaeotrichales</taxon>
        <taxon>Phaeotrichaceae</taxon>
        <taxon>Trichodelitschia</taxon>
    </lineage>
</organism>
<dbReference type="PANTHER" id="PTHR13464:SF0">
    <property type="entry name" value="SAP30-BINDING PROTEIN"/>
    <property type="match status" value="1"/>
</dbReference>
<feature type="compositionally biased region" description="Pro residues" evidence="1">
    <location>
        <begin position="134"/>
        <end position="152"/>
    </location>
</feature>
<dbReference type="InterPro" id="IPR012479">
    <property type="entry name" value="SAP30BP"/>
</dbReference>
<dbReference type="GO" id="GO:0005634">
    <property type="term" value="C:nucleus"/>
    <property type="evidence" value="ECO:0007669"/>
    <property type="project" value="TreeGrafter"/>
</dbReference>
<feature type="compositionally biased region" description="Basic and acidic residues" evidence="1">
    <location>
        <begin position="15"/>
        <end position="29"/>
    </location>
</feature>
<evidence type="ECO:0000313" key="3">
    <source>
        <dbReference type="Proteomes" id="UP000799640"/>
    </source>
</evidence>
<accession>A0A6G1IAQ1</accession>
<feature type="compositionally biased region" description="Basic residues" evidence="1">
    <location>
        <begin position="297"/>
        <end position="309"/>
    </location>
</feature>
<dbReference type="AlphaFoldDB" id="A0A6G1IAQ1"/>
<evidence type="ECO:0000313" key="2">
    <source>
        <dbReference type="EMBL" id="KAF2405378.1"/>
    </source>
</evidence>
<gene>
    <name evidence="2" type="ORF">EJ06DRAFT_486091</name>
</gene>
<feature type="compositionally biased region" description="Basic and acidic residues" evidence="1">
    <location>
        <begin position="234"/>
        <end position="243"/>
    </location>
</feature>
<proteinExistence type="predicted"/>
<feature type="compositionally biased region" description="Acidic residues" evidence="1">
    <location>
        <begin position="105"/>
        <end position="114"/>
    </location>
</feature>
<feature type="compositionally biased region" description="Basic and acidic residues" evidence="1">
    <location>
        <begin position="279"/>
        <end position="296"/>
    </location>
</feature>
<dbReference type="GO" id="GO:0006355">
    <property type="term" value="P:regulation of DNA-templated transcription"/>
    <property type="evidence" value="ECO:0007669"/>
    <property type="project" value="InterPro"/>
</dbReference>
<feature type="compositionally biased region" description="Low complexity" evidence="1">
    <location>
        <begin position="59"/>
        <end position="88"/>
    </location>
</feature>
<feature type="region of interest" description="Disordered" evidence="1">
    <location>
        <begin position="1"/>
        <end position="155"/>
    </location>
</feature>
<evidence type="ECO:0000256" key="1">
    <source>
        <dbReference type="SAM" id="MobiDB-lite"/>
    </source>
</evidence>
<reference evidence="2" key="1">
    <citation type="journal article" date="2020" name="Stud. Mycol.">
        <title>101 Dothideomycetes genomes: a test case for predicting lifestyles and emergence of pathogens.</title>
        <authorList>
            <person name="Haridas S."/>
            <person name="Albert R."/>
            <person name="Binder M."/>
            <person name="Bloem J."/>
            <person name="Labutti K."/>
            <person name="Salamov A."/>
            <person name="Andreopoulos B."/>
            <person name="Baker S."/>
            <person name="Barry K."/>
            <person name="Bills G."/>
            <person name="Bluhm B."/>
            <person name="Cannon C."/>
            <person name="Castanera R."/>
            <person name="Culley D."/>
            <person name="Daum C."/>
            <person name="Ezra D."/>
            <person name="Gonzalez J."/>
            <person name="Henrissat B."/>
            <person name="Kuo A."/>
            <person name="Liang C."/>
            <person name="Lipzen A."/>
            <person name="Lutzoni F."/>
            <person name="Magnuson J."/>
            <person name="Mondo S."/>
            <person name="Nolan M."/>
            <person name="Ohm R."/>
            <person name="Pangilinan J."/>
            <person name="Park H.-J."/>
            <person name="Ramirez L."/>
            <person name="Alfaro M."/>
            <person name="Sun H."/>
            <person name="Tritt A."/>
            <person name="Yoshinaga Y."/>
            <person name="Zwiers L.-H."/>
            <person name="Turgeon B."/>
            <person name="Goodwin S."/>
            <person name="Spatafora J."/>
            <person name="Crous P."/>
            <person name="Grigoriev I."/>
        </authorList>
    </citation>
    <scope>NUCLEOTIDE SEQUENCE</scope>
    <source>
        <strain evidence="2">CBS 262.69</strain>
    </source>
</reference>
<dbReference type="PANTHER" id="PTHR13464">
    <property type="entry name" value="TRANSCRIPTIONAL REGULATOR PROTEIN HCNGP"/>
    <property type="match status" value="1"/>
</dbReference>
<name>A0A6G1IAQ1_9PEZI</name>
<dbReference type="OrthoDB" id="1714508at2759"/>
<dbReference type="Pfam" id="PF07818">
    <property type="entry name" value="HCNGP"/>
    <property type="match status" value="1"/>
</dbReference>
<dbReference type="Proteomes" id="UP000799640">
    <property type="component" value="Unassembled WGS sequence"/>
</dbReference>
<feature type="region of interest" description="Disordered" evidence="1">
    <location>
        <begin position="229"/>
        <end position="309"/>
    </location>
</feature>
<sequence>MLGLVDYNSEEEEEASKSDVEAHPLKASHDAPQAAIGSTDPSAKDNEARNLKYAIETFEAPSVEAPSVEASAASESTTATTLPLQPAAGPYPPAGPELGPSLPQAEEDGDEDPDTVPLSPYSASRLATRNLTMPPVPNFDIPPSPPGSPPPTSTKKFARFLQLKKQGVHFNEKLANSTALRNPALLQKLMEFAEIDEKDQYATALPEDLAVPTTFPPWAYADQLAETQKKIQKRRDEAKKKGEPVGFVSATASNASGRSGMYMGQKGASATEGGMAGSSKEKPVLTESGKREEPRRNRFRSRSKSPRRR</sequence>
<protein>
    <submittedName>
        <fullName evidence="2">HCNGP-domain-containing protein</fullName>
    </submittedName>
</protein>
<feature type="compositionally biased region" description="Polar residues" evidence="1">
    <location>
        <begin position="121"/>
        <end position="131"/>
    </location>
</feature>
<dbReference type="EMBL" id="ML996687">
    <property type="protein sequence ID" value="KAF2405378.1"/>
    <property type="molecule type" value="Genomic_DNA"/>
</dbReference>
<keyword evidence="3" id="KW-1185">Reference proteome</keyword>